<dbReference type="RefSeq" id="WP_207670416.1">
    <property type="nucleotide sequence ID" value="NZ_DAISCH010000078.1"/>
</dbReference>
<dbReference type="EMBL" id="SLZZ01000028">
    <property type="protein sequence ID" value="TCS75608.1"/>
    <property type="molecule type" value="Genomic_DNA"/>
</dbReference>
<protein>
    <recommendedName>
        <fullName evidence="3">CDP-glycerol:poly(Glycerophosphate) glycerophosphotransferase</fullName>
    </recommendedName>
</protein>
<dbReference type="SUPFAM" id="SSF50969">
    <property type="entry name" value="YVTN repeat-like/Quinoprotein amine dehydrogenase"/>
    <property type="match status" value="1"/>
</dbReference>
<proteinExistence type="predicted"/>
<gene>
    <name evidence="1" type="ORF">EDD59_12833</name>
</gene>
<sequence>MRKAQKETALSFVQTLYQANEHIKELLDQKDTVQAMELLGQCQQEAISFGELLEKTEGEACPTIGYIEQYCEETYQLYVKLRENEPVNNKQTHKLFRRQLIQVENSVKNDILQELEIVFLPYNASMWDSLESVWKAADEDPCCNVYVIPIPYYDRNKDGSLNKEHWEGNLFPDYVPVTRHEDYDFAERRPDVIFIHNPYDNFNYVTSVHPFFYSKNLKRFTDNLVYIPYFILDEISPDDRQEIEKMKHFCTAPGVINADKVVVQSEDLRQIYIDVVTKAAGADTRGYWTKKISGLGSPKADKVLNSKKEDLIVPDGWMKKIRKPDGSWKKIIFYNISIGPFLYYRDKMLDKIRDVLEIFEENRDDVVLLWRPHPLLEATVESMHPELLKRYQELVDDYRRSDWGIYDDTADMNRAVLLSDGYYGDTNASAVPLYGITRKPALIQDPNVNMKDKSFKLSFEDAVIEKEKLIFPTGDCDMICLYDFKNGITKKFKGYASEDIFKQHQYGAVCKYGPHEYLFAPSSGSKILLYHSEKNEFSYIDIENVKGESSKLFGTTLQNGKYVYLLPGTYPAIVRFDCEDNTVDYYGNWLNKLKNHVKKGEELFGHGCGLIGENLFLASKTANQLVKFNLLTQAETLITVGSSDTSYSAICSDEKNCWLATSDGTVMRWDPVSQKCEIIDLPQDIGSSGYLSFSGLLYFDKRIYAVPYSAKDAVVINQETLQARILHTNDTMESCWCSFSRITENKLYLYYSEQRRLLEIDLLQGKPSNSYTIYEDQDDPISRKDFYWKNCWDKSKNQYIEADSNSLSFFLDAVKRSSIDGHREKAGLIGKQIWDSIVNA</sequence>
<evidence type="ECO:0000313" key="1">
    <source>
        <dbReference type="EMBL" id="TCS75608.1"/>
    </source>
</evidence>
<keyword evidence="2" id="KW-1185">Reference proteome</keyword>
<reference evidence="1 2" key="1">
    <citation type="submission" date="2019-03" db="EMBL/GenBank/DDBJ databases">
        <title>Genomic Encyclopedia of Type Strains, Phase IV (KMG-IV): sequencing the most valuable type-strain genomes for metagenomic binning, comparative biology and taxonomic classification.</title>
        <authorList>
            <person name="Goeker M."/>
        </authorList>
    </citation>
    <scope>NUCLEOTIDE SEQUENCE [LARGE SCALE GENOMIC DNA]</scope>
    <source>
        <strain evidence="1 2">DSM 29489</strain>
    </source>
</reference>
<accession>A0A4R3K1M3</accession>
<name>A0A4R3K1M3_9FIRM</name>
<evidence type="ECO:0000313" key="2">
    <source>
        <dbReference type="Proteomes" id="UP000295726"/>
    </source>
</evidence>
<dbReference type="AlphaFoldDB" id="A0A4R3K1M3"/>
<organism evidence="1 2">
    <name type="scientific">Muricomes intestini</name>
    <dbReference type="NCBI Taxonomy" id="1796634"/>
    <lineage>
        <taxon>Bacteria</taxon>
        <taxon>Bacillati</taxon>
        <taxon>Bacillota</taxon>
        <taxon>Clostridia</taxon>
        <taxon>Lachnospirales</taxon>
        <taxon>Lachnospiraceae</taxon>
        <taxon>Muricomes</taxon>
    </lineage>
</organism>
<evidence type="ECO:0008006" key="3">
    <source>
        <dbReference type="Google" id="ProtNLM"/>
    </source>
</evidence>
<dbReference type="Proteomes" id="UP000295726">
    <property type="component" value="Unassembled WGS sequence"/>
</dbReference>
<dbReference type="InterPro" id="IPR011044">
    <property type="entry name" value="Quino_amine_DH_bsu"/>
</dbReference>
<comment type="caution">
    <text evidence="1">The sequence shown here is derived from an EMBL/GenBank/DDBJ whole genome shotgun (WGS) entry which is preliminary data.</text>
</comment>